<evidence type="ECO:0000313" key="2">
    <source>
        <dbReference type="EMBL" id="MBL0742039.1"/>
    </source>
</evidence>
<dbReference type="RefSeq" id="WP_202009783.1">
    <property type="nucleotide sequence ID" value="NZ_JAERRB010000003.1"/>
</dbReference>
<dbReference type="SUPFAM" id="SSF56091">
    <property type="entry name" value="DNA ligase/mRNA capping enzyme, catalytic domain"/>
    <property type="match status" value="1"/>
</dbReference>
<dbReference type="Proteomes" id="UP000613030">
    <property type="component" value="Unassembled WGS sequence"/>
</dbReference>
<keyword evidence="3" id="KW-1185">Reference proteome</keyword>
<name>A0ABS1KRP6_9BACT</name>
<gene>
    <name evidence="2" type="ORF">JI741_12475</name>
</gene>
<evidence type="ECO:0000259" key="1">
    <source>
        <dbReference type="Pfam" id="PF09414"/>
    </source>
</evidence>
<dbReference type="EMBL" id="JAERRB010000003">
    <property type="protein sequence ID" value="MBL0742039.1"/>
    <property type="molecule type" value="Genomic_DNA"/>
</dbReference>
<proteinExistence type="predicted"/>
<dbReference type="InterPro" id="IPR021122">
    <property type="entry name" value="RNA_ligase_dom_REL/Rnl2"/>
</dbReference>
<comment type="caution">
    <text evidence="2">The sequence shown here is derived from an EMBL/GenBank/DDBJ whole genome shotgun (WGS) entry which is preliminary data.</text>
</comment>
<sequence length="212" mass="24333">MKEYHKIQTVFLRTPESNFKTLMEGHWALPEFELLKDIQWTWTEKIDGTNIRVLWNSDTVEFGGKTENAQLPATLMKVLQKKFTTERMTEVFADTTEVCLYGEGYGAKIQKGGNYLPDTTDFILFDVKIGEYWLTRESLEDIAAKLGIGIVPIIGKGPLMEAVELVTRGFKSTIAHNKDYDAEGLIMKPETELFNRQGNRIVAKIKFRDFIR</sequence>
<accession>A0ABS1KRP6</accession>
<reference evidence="2 3" key="1">
    <citation type="submission" date="2021-01" db="EMBL/GenBank/DDBJ databases">
        <title>Chryseolinea sp. Jin1 Genome sequencing and assembly.</title>
        <authorList>
            <person name="Kim I."/>
        </authorList>
    </citation>
    <scope>NUCLEOTIDE SEQUENCE [LARGE SCALE GENOMIC DNA]</scope>
    <source>
        <strain evidence="2 3">Jin1</strain>
    </source>
</reference>
<feature type="domain" description="RNA ligase" evidence="1">
    <location>
        <begin position="39"/>
        <end position="206"/>
    </location>
</feature>
<evidence type="ECO:0000313" key="3">
    <source>
        <dbReference type="Proteomes" id="UP000613030"/>
    </source>
</evidence>
<dbReference type="Gene3D" id="3.30.470.30">
    <property type="entry name" value="DNA ligase/mRNA capping enzyme"/>
    <property type="match status" value="1"/>
</dbReference>
<dbReference type="Pfam" id="PF09414">
    <property type="entry name" value="RNA_ligase"/>
    <property type="match status" value="1"/>
</dbReference>
<dbReference type="Gene3D" id="3.30.1490.70">
    <property type="match status" value="1"/>
</dbReference>
<organism evidence="2 3">
    <name type="scientific">Chryseolinea lacunae</name>
    <dbReference type="NCBI Taxonomy" id="2801331"/>
    <lineage>
        <taxon>Bacteria</taxon>
        <taxon>Pseudomonadati</taxon>
        <taxon>Bacteroidota</taxon>
        <taxon>Cytophagia</taxon>
        <taxon>Cytophagales</taxon>
        <taxon>Fulvivirgaceae</taxon>
        <taxon>Chryseolinea</taxon>
    </lineage>
</organism>
<protein>
    <recommendedName>
        <fullName evidence="1">RNA ligase domain-containing protein</fullName>
    </recommendedName>
</protein>